<evidence type="ECO:0000313" key="2">
    <source>
        <dbReference type="Proteomes" id="UP000186601"/>
    </source>
</evidence>
<dbReference type="Proteomes" id="UP000186601">
    <property type="component" value="Unassembled WGS sequence"/>
</dbReference>
<gene>
    <name evidence="1" type="ORF">PHLCEN_2v3446</name>
</gene>
<reference evidence="1 2" key="1">
    <citation type="submission" date="2018-02" db="EMBL/GenBank/DDBJ databases">
        <title>Genome sequence of the basidiomycete white-rot fungus Phlebia centrifuga.</title>
        <authorList>
            <person name="Granchi Z."/>
            <person name="Peng M."/>
            <person name="de Vries R.P."/>
            <person name="Hilden K."/>
            <person name="Makela M.R."/>
            <person name="Grigoriev I."/>
            <person name="Riley R."/>
        </authorList>
    </citation>
    <scope>NUCLEOTIDE SEQUENCE [LARGE SCALE GENOMIC DNA]</scope>
    <source>
        <strain evidence="1 2">FBCC195</strain>
    </source>
</reference>
<accession>A0A2R6QIR4</accession>
<dbReference type="OrthoDB" id="434647at2759"/>
<keyword evidence="2" id="KW-1185">Reference proteome</keyword>
<dbReference type="STRING" id="98765.A0A2R6QIR4"/>
<protein>
    <submittedName>
        <fullName evidence="1">Uncharacterized protein</fullName>
    </submittedName>
</protein>
<dbReference type="EMBL" id="MLYV02000340">
    <property type="protein sequence ID" value="PSS08879.1"/>
    <property type="molecule type" value="Genomic_DNA"/>
</dbReference>
<comment type="caution">
    <text evidence="1">The sequence shown here is derived from an EMBL/GenBank/DDBJ whole genome shotgun (WGS) entry which is preliminary data.</text>
</comment>
<organism evidence="1 2">
    <name type="scientific">Hermanssonia centrifuga</name>
    <dbReference type="NCBI Taxonomy" id="98765"/>
    <lineage>
        <taxon>Eukaryota</taxon>
        <taxon>Fungi</taxon>
        <taxon>Dikarya</taxon>
        <taxon>Basidiomycota</taxon>
        <taxon>Agaricomycotina</taxon>
        <taxon>Agaricomycetes</taxon>
        <taxon>Polyporales</taxon>
        <taxon>Meruliaceae</taxon>
        <taxon>Hermanssonia</taxon>
    </lineage>
</organism>
<dbReference type="AlphaFoldDB" id="A0A2R6QIR4"/>
<sequence>MPQTGGASYLYSTQVRPFFASHESEIDSALSQLKSVVYNYLQQLLRSAWGHVSATLGQGPATHGSQPNALDEGGLTGDAAVHTGAPPTMGDPVSGPIQLAQTFWRSYGPTVIAAGAGLLHQAQNSAQGMNTPPAGPSRMQSTQSVLDRRLQLEAELASLAAGSSSQPFDVSSPADSPAILMPPADNHSRTSSSSSLRERSGSGNGKSNFEEVEVPSDMEGEVGSERPSQDRRSSWFGGWGNTGKGYERVKTE</sequence>
<name>A0A2R6QIR4_9APHY</name>
<proteinExistence type="predicted"/>
<evidence type="ECO:0000313" key="1">
    <source>
        <dbReference type="EMBL" id="PSS08879.1"/>
    </source>
</evidence>